<dbReference type="Proteomes" id="UP000663852">
    <property type="component" value="Unassembled WGS sequence"/>
</dbReference>
<evidence type="ECO:0000313" key="3">
    <source>
        <dbReference type="EMBL" id="CAF1073708.1"/>
    </source>
</evidence>
<sequence length="236" mass="27591">MITANDINTIDDLRDKHSFSPRIFSPIFPNEQIISNQQSSRSPSAKIRSTQQRPPLTSRTDRSNLNTFIQHKSTLLSYTWLRKSERVDPITPAPDLIYRYAYLEGPKRKKTAPMSRSFSSPVWSTQQTLLRPTTTLSPRQSPSIYNYILHSFRENDRQRNSKEERFSACIKRPLNDDVILQRALSPKRCSTPRQKLLSSKEDFRSTQTMDTYVTQSMDQTFNDLQSSDCTYWQFHE</sequence>
<organism evidence="2 5">
    <name type="scientific">Adineta ricciae</name>
    <name type="common">Rotifer</name>
    <dbReference type="NCBI Taxonomy" id="249248"/>
    <lineage>
        <taxon>Eukaryota</taxon>
        <taxon>Metazoa</taxon>
        <taxon>Spiralia</taxon>
        <taxon>Gnathifera</taxon>
        <taxon>Rotifera</taxon>
        <taxon>Eurotatoria</taxon>
        <taxon>Bdelloidea</taxon>
        <taxon>Adinetida</taxon>
        <taxon>Adinetidae</taxon>
        <taxon>Adineta</taxon>
    </lineage>
</organism>
<evidence type="ECO:0000256" key="1">
    <source>
        <dbReference type="SAM" id="MobiDB-lite"/>
    </source>
</evidence>
<feature type="compositionally biased region" description="Polar residues" evidence="1">
    <location>
        <begin position="32"/>
        <end position="63"/>
    </location>
</feature>
<evidence type="ECO:0000313" key="5">
    <source>
        <dbReference type="Proteomes" id="UP000663852"/>
    </source>
</evidence>
<comment type="caution">
    <text evidence="2">The sequence shown here is derived from an EMBL/GenBank/DDBJ whole genome shotgun (WGS) entry which is preliminary data.</text>
</comment>
<feature type="region of interest" description="Disordered" evidence="1">
    <location>
        <begin position="30"/>
        <end position="63"/>
    </location>
</feature>
<dbReference type="AlphaFoldDB" id="A0A813P2C5"/>
<evidence type="ECO:0000313" key="4">
    <source>
        <dbReference type="Proteomes" id="UP000663828"/>
    </source>
</evidence>
<accession>A0A813P2C5</accession>
<evidence type="ECO:0000313" key="2">
    <source>
        <dbReference type="EMBL" id="CAF0746583.1"/>
    </source>
</evidence>
<gene>
    <name evidence="2" type="ORF">EDS130_LOCUS2043</name>
    <name evidence="3" type="ORF">XAT740_LOCUS16953</name>
</gene>
<keyword evidence="4" id="KW-1185">Reference proteome</keyword>
<protein>
    <submittedName>
        <fullName evidence="2">Uncharacterized protein</fullName>
    </submittedName>
</protein>
<reference evidence="2" key="1">
    <citation type="submission" date="2021-02" db="EMBL/GenBank/DDBJ databases">
        <authorList>
            <person name="Nowell W R."/>
        </authorList>
    </citation>
    <scope>NUCLEOTIDE SEQUENCE</scope>
</reference>
<dbReference type="OrthoDB" id="10033452at2759"/>
<dbReference type="EMBL" id="CAJNOJ010000005">
    <property type="protein sequence ID" value="CAF0746583.1"/>
    <property type="molecule type" value="Genomic_DNA"/>
</dbReference>
<dbReference type="Proteomes" id="UP000663828">
    <property type="component" value="Unassembled WGS sequence"/>
</dbReference>
<name>A0A813P2C5_ADIRI</name>
<dbReference type="EMBL" id="CAJNOR010001095">
    <property type="protein sequence ID" value="CAF1073708.1"/>
    <property type="molecule type" value="Genomic_DNA"/>
</dbReference>
<proteinExistence type="predicted"/>